<name>G6E7E3_9SPHN</name>
<reference evidence="1 2" key="1">
    <citation type="journal article" date="2012" name="J. Bacteriol.">
        <title>Genome sequence of benzo(a)pyrene-degrading bacterium Novosphingobium pentaromativorans US6-1.</title>
        <authorList>
            <person name="Luo Y.R."/>
            <person name="Kang S.G."/>
            <person name="Kim S.J."/>
            <person name="Kim M.R."/>
            <person name="Li N."/>
            <person name="Lee J.H."/>
            <person name="Kwon K.K."/>
        </authorList>
    </citation>
    <scope>NUCLEOTIDE SEQUENCE [LARGE SCALE GENOMIC DNA]</scope>
    <source>
        <strain evidence="1 2">US6-1</strain>
    </source>
</reference>
<dbReference type="PATRIC" id="fig|1088721.3.peg.276"/>
<dbReference type="Proteomes" id="UP000004030">
    <property type="component" value="Unassembled WGS sequence"/>
</dbReference>
<accession>G6E7E3</accession>
<dbReference type="OrthoDB" id="9807577at2"/>
<dbReference type="AlphaFoldDB" id="G6E7E3"/>
<comment type="caution">
    <text evidence="1">The sequence shown here is derived from an EMBL/GenBank/DDBJ whole genome shotgun (WGS) entry which is preliminary data.</text>
</comment>
<dbReference type="eggNOG" id="COG4333">
    <property type="taxonomic scope" value="Bacteria"/>
</dbReference>
<dbReference type="EMBL" id="AGFM01000006">
    <property type="protein sequence ID" value="EHJ62766.1"/>
    <property type="molecule type" value="Genomic_DNA"/>
</dbReference>
<keyword evidence="2" id="KW-1185">Reference proteome</keyword>
<dbReference type="RefSeq" id="WP_007011195.1">
    <property type="nucleotide sequence ID" value="NZ_AGFM01000006.1"/>
</dbReference>
<dbReference type="Pfam" id="PF07799">
    <property type="entry name" value="DUF1643"/>
    <property type="match status" value="1"/>
</dbReference>
<evidence type="ECO:0000313" key="1">
    <source>
        <dbReference type="EMBL" id="EHJ62766.1"/>
    </source>
</evidence>
<dbReference type="STRING" id="1088721.JI59_18730"/>
<dbReference type="KEGG" id="npn:JI59_18730"/>
<evidence type="ECO:0000313" key="2">
    <source>
        <dbReference type="Proteomes" id="UP000004030"/>
    </source>
</evidence>
<protein>
    <recommendedName>
        <fullName evidence="3">DUF1643 domain-containing protein</fullName>
    </recommendedName>
</protein>
<proteinExistence type="predicted"/>
<evidence type="ECO:0008006" key="3">
    <source>
        <dbReference type="Google" id="ProtNLM"/>
    </source>
</evidence>
<dbReference type="InterPro" id="IPR012441">
    <property type="entry name" value="DUF1643"/>
</dbReference>
<gene>
    <name evidence="1" type="ORF">NSU_0278</name>
</gene>
<sequence length="189" mass="21308">MSDLGNDLFGAPVMQRRADFDGKNRLRLIRQWGPGPRACIIGHNPSSANGTGDDPTSRWWNEWFQLFGFGGYVAVNLYPWCSAKPADVYERVDGIDRGDWGARDELHYVNLPAVVAEAKKADQVFVCWGAIARDCMWLDHVVEEIQTGEEPYPDLWCWGKTASGAPKHPMARGKHRIAKDQKPILWRAA</sequence>
<organism evidence="1 2">
    <name type="scientific">Novosphingobium pentaromativorans US6-1</name>
    <dbReference type="NCBI Taxonomy" id="1088721"/>
    <lineage>
        <taxon>Bacteria</taxon>
        <taxon>Pseudomonadati</taxon>
        <taxon>Pseudomonadota</taxon>
        <taxon>Alphaproteobacteria</taxon>
        <taxon>Sphingomonadales</taxon>
        <taxon>Sphingomonadaceae</taxon>
        <taxon>Novosphingobium</taxon>
    </lineage>
</organism>